<sequence length="127" mass="14794">MCTYTAIYGVVAWTLLRDNQSEFLETEPRSLLRSRVSPPPREALSRHRLFRRSARTGRMFQNPCMMKTIILRRPLSISRGSTELLPKTIDKKFPHSTTLRLQNHDTEDHYIPRLASSMLDSKHGTRN</sequence>
<evidence type="ECO:0000313" key="1">
    <source>
        <dbReference type="EMBL" id="KAH6603672.1"/>
    </source>
</evidence>
<proteinExistence type="predicted"/>
<gene>
    <name evidence="1" type="ORF">Trco_008447</name>
</gene>
<keyword evidence="2" id="KW-1185">Reference proteome</keyword>
<dbReference type="EMBL" id="JAIWOZ010000007">
    <property type="protein sequence ID" value="KAH6603672.1"/>
    <property type="molecule type" value="Genomic_DNA"/>
</dbReference>
<comment type="caution">
    <text evidence="1">The sequence shown here is derived from an EMBL/GenBank/DDBJ whole genome shotgun (WGS) entry which is preliminary data.</text>
</comment>
<organism evidence="1 2">
    <name type="scientific">Trichoderma cornu-damae</name>
    <dbReference type="NCBI Taxonomy" id="654480"/>
    <lineage>
        <taxon>Eukaryota</taxon>
        <taxon>Fungi</taxon>
        <taxon>Dikarya</taxon>
        <taxon>Ascomycota</taxon>
        <taxon>Pezizomycotina</taxon>
        <taxon>Sordariomycetes</taxon>
        <taxon>Hypocreomycetidae</taxon>
        <taxon>Hypocreales</taxon>
        <taxon>Hypocreaceae</taxon>
        <taxon>Trichoderma</taxon>
    </lineage>
</organism>
<dbReference type="AlphaFoldDB" id="A0A9P8QJV1"/>
<reference evidence="1" key="1">
    <citation type="submission" date="2021-08" db="EMBL/GenBank/DDBJ databases">
        <title>Chromosome-Level Trichoderma cornu-damae using Hi-C Data.</title>
        <authorList>
            <person name="Kim C.S."/>
        </authorList>
    </citation>
    <scope>NUCLEOTIDE SEQUENCE</scope>
    <source>
        <strain evidence="1">KA19-0412C</strain>
    </source>
</reference>
<protein>
    <submittedName>
        <fullName evidence="1">Uncharacterized protein</fullName>
    </submittedName>
</protein>
<dbReference type="Proteomes" id="UP000827724">
    <property type="component" value="Unassembled WGS sequence"/>
</dbReference>
<accession>A0A9P8QJV1</accession>
<evidence type="ECO:0000313" key="2">
    <source>
        <dbReference type="Proteomes" id="UP000827724"/>
    </source>
</evidence>
<name>A0A9P8QJV1_9HYPO</name>